<dbReference type="GeneID" id="30169896"/>
<name>A0A1B9IA00_9TREE</name>
<feature type="region of interest" description="Disordered" evidence="1">
    <location>
        <begin position="157"/>
        <end position="193"/>
    </location>
</feature>
<reference evidence="3" key="2">
    <citation type="submission" date="2013-07" db="EMBL/GenBank/DDBJ databases">
        <authorList>
            <consortium name="The Broad Institute Genome Sequencing Platform"/>
            <person name="Cuomo C."/>
            <person name="Litvintseva A."/>
            <person name="Chen Y."/>
            <person name="Heitman J."/>
            <person name="Sun S."/>
            <person name="Springer D."/>
            <person name="Dromer F."/>
            <person name="Young S.K."/>
            <person name="Zeng Q."/>
            <person name="Gargeya S."/>
            <person name="Fitzgerald M."/>
            <person name="Abouelleil A."/>
            <person name="Alvarado L."/>
            <person name="Berlin A.M."/>
            <person name="Chapman S.B."/>
            <person name="Dewar J."/>
            <person name="Goldberg J."/>
            <person name="Griggs A."/>
            <person name="Gujja S."/>
            <person name="Hansen M."/>
            <person name="Howarth C."/>
            <person name="Imamovic A."/>
            <person name="Larimer J."/>
            <person name="McCowan C."/>
            <person name="Murphy C."/>
            <person name="Pearson M."/>
            <person name="Priest M."/>
            <person name="Roberts A."/>
            <person name="Saif S."/>
            <person name="Shea T."/>
            <person name="Sykes S."/>
            <person name="Wortman J."/>
            <person name="Nusbaum C."/>
            <person name="Birren B."/>
        </authorList>
    </citation>
    <scope>NUCLEOTIDE SEQUENCE</scope>
    <source>
        <strain evidence="3">CBS 10737</strain>
    </source>
</reference>
<dbReference type="AlphaFoldDB" id="A0A1B9IA00"/>
<feature type="compositionally biased region" description="Low complexity" evidence="1">
    <location>
        <begin position="14"/>
        <end position="31"/>
    </location>
</feature>
<evidence type="ECO:0000313" key="4">
    <source>
        <dbReference type="Proteomes" id="UP000094020"/>
    </source>
</evidence>
<evidence type="ECO:0000313" key="2">
    <source>
        <dbReference type="EMBL" id="OCF52241.1"/>
    </source>
</evidence>
<dbReference type="Proteomes" id="UP000094020">
    <property type="component" value="Chromosome 4"/>
</dbReference>
<reference evidence="3" key="4">
    <citation type="submission" date="2024-02" db="EMBL/GenBank/DDBJ databases">
        <title>Comparative genomics of Cryptococcus and Kwoniella reveals pathogenesis evolution and contrasting modes of karyotype evolution via chromosome fusion or intercentromeric recombination.</title>
        <authorList>
            <person name="Coelho M.A."/>
            <person name="David-Palma M."/>
            <person name="Shea T."/>
            <person name="Bowers K."/>
            <person name="McGinley-Smith S."/>
            <person name="Mohammad A.W."/>
            <person name="Gnirke A."/>
            <person name="Yurkov A.M."/>
            <person name="Nowrousian M."/>
            <person name="Sun S."/>
            <person name="Cuomo C.A."/>
            <person name="Heitman J."/>
        </authorList>
    </citation>
    <scope>NUCLEOTIDE SEQUENCE</scope>
    <source>
        <strain evidence="3">CBS 10737</strain>
    </source>
</reference>
<keyword evidence="4" id="KW-1185">Reference proteome</keyword>
<gene>
    <name evidence="2" type="ORF">I206_01527</name>
    <name evidence="3" type="ORF">I206_103470</name>
</gene>
<dbReference type="RefSeq" id="XP_019013460.1">
    <property type="nucleotide sequence ID" value="XM_019153299.1"/>
</dbReference>
<protein>
    <submittedName>
        <fullName evidence="2">Uncharacterized protein</fullName>
    </submittedName>
</protein>
<evidence type="ECO:0000256" key="1">
    <source>
        <dbReference type="SAM" id="MobiDB-lite"/>
    </source>
</evidence>
<feature type="region of interest" description="Disordered" evidence="1">
    <location>
        <begin position="1"/>
        <end position="70"/>
    </location>
</feature>
<reference evidence="2" key="1">
    <citation type="submission" date="2013-07" db="EMBL/GenBank/DDBJ databases">
        <title>The Genome Sequence of Cryptococcus pinus CBS10737.</title>
        <authorList>
            <consortium name="The Broad Institute Genome Sequencing Platform"/>
            <person name="Cuomo C."/>
            <person name="Litvintseva A."/>
            <person name="Chen Y."/>
            <person name="Heitman J."/>
            <person name="Sun S."/>
            <person name="Springer D."/>
            <person name="Dromer F."/>
            <person name="Young S.K."/>
            <person name="Zeng Q."/>
            <person name="Gargeya S."/>
            <person name="Fitzgerald M."/>
            <person name="Abouelleil A."/>
            <person name="Alvarado L."/>
            <person name="Berlin A.M."/>
            <person name="Chapman S.B."/>
            <person name="Dewar J."/>
            <person name="Goldberg J."/>
            <person name="Griggs A."/>
            <person name="Gujja S."/>
            <person name="Hansen M."/>
            <person name="Howarth C."/>
            <person name="Imamovic A."/>
            <person name="Larimer J."/>
            <person name="McCowan C."/>
            <person name="Murphy C."/>
            <person name="Pearson M."/>
            <person name="Priest M."/>
            <person name="Roberts A."/>
            <person name="Saif S."/>
            <person name="Shea T."/>
            <person name="Sykes S."/>
            <person name="Wortman J."/>
            <person name="Nusbaum C."/>
            <person name="Birren B."/>
        </authorList>
    </citation>
    <scope>NUCLEOTIDE SEQUENCE [LARGE SCALE GENOMIC DNA]</scope>
    <source>
        <strain evidence="2">CBS 10737</strain>
    </source>
</reference>
<accession>A0A1B9IA00</accession>
<organism evidence="2">
    <name type="scientific">Kwoniella pini CBS 10737</name>
    <dbReference type="NCBI Taxonomy" id="1296096"/>
    <lineage>
        <taxon>Eukaryota</taxon>
        <taxon>Fungi</taxon>
        <taxon>Dikarya</taxon>
        <taxon>Basidiomycota</taxon>
        <taxon>Agaricomycotina</taxon>
        <taxon>Tremellomycetes</taxon>
        <taxon>Tremellales</taxon>
        <taxon>Cryptococcaceae</taxon>
        <taxon>Kwoniella</taxon>
    </lineage>
</organism>
<dbReference type="EMBL" id="KI894008">
    <property type="protein sequence ID" value="OCF52241.1"/>
    <property type="molecule type" value="Genomic_DNA"/>
</dbReference>
<feature type="compositionally biased region" description="Basic residues" evidence="1">
    <location>
        <begin position="1"/>
        <end position="13"/>
    </location>
</feature>
<proteinExistence type="predicted"/>
<dbReference type="KEGG" id="kpin:30169896"/>
<sequence length="243" mass="27507">MVKTNKTKSKVKVLKTYGKPRSSSSTTSNNKQKPKTKAKVKSVITPSDDVDKKTIDNGIDHNEEENQNENQKLEMDNLIRKILCLVFENTKNVDWFDLTKKLNYPTLKNNGKAKKQIRGKKEDIVMMNGVELRDYFNDIILPRLKSNEFILPHKSVRSSSNDHLESPALSAQGSKLSKTEASEDTFQLDGEEESQLVLPVTKEDEKPKTKINRGRAGKKEVVIKIGDASDVTWPHLQITNLSD</sequence>
<dbReference type="EMBL" id="CP144522">
    <property type="protein sequence ID" value="WWC69528.1"/>
    <property type="molecule type" value="Genomic_DNA"/>
</dbReference>
<reference evidence="2" key="3">
    <citation type="submission" date="2016-07" db="EMBL/GenBank/DDBJ databases">
        <title>Evolution of pathogenesis and genome organization in the Tremellales.</title>
        <authorList>
            <person name="Cuomo C."/>
            <person name="Litvintseva A."/>
            <person name="Heitman J."/>
            <person name="Chen Y."/>
            <person name="Sun S."/>
            <person name="Springer D."/>
            <person name="Dromer F."/>
            <person name="Young S."/>
            <person name="Zeng Q."/>
            <person name="Chapman S."/>
            <person name="Gujja S."/>
            <person name="Saif S."/>
            <person name="Birren B."/>
        </authorList>
    </citation>
    <scope>NUCLEOTIDE SEQUENCE</scope>
    <source>
        <strain evidence="2">CBS 10737</strain>
    </source>
</reference>
<feature type="compositionally biased region" description="Basic and acidic residues" evidence="1">
    <location>
        <begin position="49"/>
        <end position="61"/>
    </location>
</feature>
<evidence type="ECO:0000313" key="3">
    <source>
        <dbReference type="EMBL" id="WWC69528.1"/>
    </source>
</evidence>